<dbReference type="EMBL" id="SADY01000003">
    <property type="protein sequence ID" value="TQR44811.1"/>
    <property type="molecule type" value="Genomic_DNA"/>
</dbReference>
<accession>A0ABY3AS38</accession>
<comment type="caution">
    <text evidence="2">The sequence shown here is derived from an EMBL/GenBank/DDBJ whole genome shotgun (WGS) entry which is preliminary data.</text>
</comment>
<dbReference type="PANTHER" id="PTHR30411:SF1">
    <property type="entry name" value="CYTOPLASMIC PROTEIN"/>
    <property type="match status" value="1"/>
</dbReference>
<name>A0ABY3AS38_PAEPP</name>
<dbReference type="Proteomes" id="UP000316208">
    <property type="component" value="Unassembled WGS sequence"/>
</dbReference>
<evidence type="ECO:0000259" key="1">
    <source>
        <dbReference type="Pfam" id="PF04073"/>
    </source>
</evidence>
<keyword evidence="3" id="KW-1185">Reference proteome</keyword>
<dbReference type="InterPro" id="IPR007214">
    <property type="entry name" value="YbaK/aa-tRNA-synth-assoc-dom"/>
</dbReference>
<dbReference type="InterPro" id="IPR036754">
    <property type="entry name" value="YbaK/aa-tRNA-synt-asso_dom_sf"/>
</dbReference>
<organism evidence="2 3">
    <name type="scientific">Paenibacillus popilliae</name>
    <name type="common">Bacillus popilliae</name>
    <dbReference type="NCBI Taxonomy" id="78057"/>
    <lineage>
        <taxon>Bacteria</taxon>
        <taxon>Bacillati</taxon>
        <taxon>Bacillota</taxon>
        <taxon>Bacilli</taxon>
        <taxon>Bacillales</taxon>
        <taxon>Paenibacillaceae</taxon>
        <taxon>Paenibacillus</taxon>
    </lineage>
</organism>
<gene>
    <name evidence="2" type="ORF">C7Y44_10790</name>
</gene>
<protein>
    <recommendedName>
        <fullName evidence="1">YbaK/aminoacyl-tRNA synthetase-associated domain-containing protein</fullName>
    </recommendedName>
</protein>
<dbReference type="RefSeq" id="WP_142543932.1">
    <property type="nucleotide sequence ID" value="NZ_SADY01000003.1"/>
</dbReference>
<dbReference type="Gene3D" id="3.90.960.10">
    <property type="entry name" value="YbaK/aminoacyl-tRNA synthetase-associated domain"/>
    <property type="match status" value="1"/>
</dbReference>
<dbReference type="SUPFAM" id="SSF55826">
    <property type="entry name" value="YbaK/ProRS associated domain"/>
    <property type="match status" value="1"/>
</dbReference>
<evidence type="ECO:0000313" key="3">
    <source>
        <dbReference type="Proteomes" id="UP000316208"/>
    </source>
</evidence>
<feature type="domain" description="YbaK/aminoacyl-tRNA synthetase-associated" evidence="1">
    <location>
        <begin position="49"/>
        <end position="165"/>
    </location>
</feature>
<dbReference type="CDD" id="cd04332">
    <property type="entry name" value="YbaK_like"/>
    <property type="match status" value="1"/>
</dbReference>
<dbReference type="PANTHER" id="PTHR30411">
    <property type="entry name" value="CYTOPLASMIC PROTEIN"/>
    <property type="match status" value="1"/>
</dbReference>
<reference evidence="2 3" key="1">
    <citation type="submission" date="2018-03" db="EMBL/GenBank/DDBJ databases">
        <title>Aerobic endospore-forming bacteria genome sequencing and assembly.</title>
        <authorList>
            <person name="Cavalcante D.A."/>
            <person name="Driks A."/>
            <person name="Putonti C."/>
            <person name="De-Souza M.T."/>
        </authorList>
    </citation>
    <scope>NUCLEOTIDE SEQUENCE [LARGE SCALE GENOMIC DNA]</scope>
    <source>
        <strain evidence="2 3">SDF0028</strain>
    </source>
</reference>
<sequence length="176" mass="19493">MNANKEHPEYPEHLEYLETSQSPDHYDNKLISYLRANQMAAEHLRLHTLCHSVEDAAQAVQADKADFVKNVCMIDGEGQLLVAIVKGEDRASTSRVGKALLIPPPRLALEQEMIQLAGYPAGGIPSFGFTATFLIDPKVLEQEFVYTGGGSPYSLTRISVQEMVRVNQAIVARVRK</sequence>
<proteinExistence type="predicted"/>
<evidence type="ECO:0000313" key="2">
    <source>
        <dbReference type="EMBL" id="TQR44811.1"/>
    </source>
</evidence>
<dbReference type="Pfam" id="PF04073">
    <property type="entry name" value="tRNA_edit"/>
    <property type="match status" value="1"/>
</dbReference>